<comment type="subcellular location">
    <subcellularLocation>
        <location evidence="1">Endomembrane system</location>
        <topology evidence="1">Multi-pass membrane protein</topology>
    </subcellularLocation>
</comment>
<dbReference type="GO" id="GO:0012505">
    <property type="term" value="C:endomembrane system"/>
    <property type="evidence" value="ECO:0007669"/>
    <property type="project" value="UniProtKB-SubCell"/>
</dbReference>
<evidence type="ECO:0000256" key="5">
    <source>
        <dbReference type="SAM" id="MobiDB-lite"/>
    </source>
</evidence>
<dbReference type="InterPro" id="IPR003492">
    <property type="entry name" value="Battenin_disease_Cln3"/>
</dbReference>
<keyword evidence="3" id="KW-1133">Transmembrane helix</keyword>
<feature type="region of interest" description="Disordered" evidence="5">
    <location>
        <begin position="156"/>
        <end position="223"/>
    </location>
</feature>
<evidence type="ECO:0000256" key="4">
    <source>
        <dbReference type="ARBA" id="ARBA00023136"/>
    </source>
</evidence>
<feature type="compositionally biased region" description="Low complexity" evidence="5">
    <location>
        <begin position="196"/>
        <end position="210"/>
    </location>
</feature>
<evidence type="ECO:0000256" key="2">
    <source>
        <dbReference type="ARBA" id="ARBA00022692"/>
    </source>
</evidence>
<evidence type="ECO:0000313" key="6">
    <source>
        <dbReference type="Ensembl" id="ENSSHBP00005007881.1"/>
    </source>
</evidence>
<dbReference type="InParanoid" id="A0A672TZY4"/>
<evidence type="ECO:0000256" key="1">
    <source>
        <dbReference type="ARBA" id="ARBA00004127"/>
    </source>
</evidence>
<dbReference type="Ensembl" id="ENSSHBT00005009479.1">
    <property type="protein sequence ID" value="ENSSHBP00005007881.1"/>
    <property type="gene ID" value="ENSSHBG00005006864.1"/>
</dbReference>
<name>A0A672TZY4_STRHB</name>
<evidence type="ECO:0000256" key="3">
    <source>
        <dbReference type="ARBA" id="ARBA00022989"/>
    </source>
</evidence>
<reference evidence="6" key="1">
    <citation type="submission" date="2025-08" db="UniProtKB">
        <authorList>
            <consortium name="Ensembl"/>
        </authorList>
    </citation>
    <scope>IDENTIFICATION</scope>
</reference>
<dbReference type="Proteomes" id="UP000472266">
    <property type="component" value="Unplaced"/>
</dbReference>
<evidence type="ECO:0000313" key="7">
    <source>
        <dbReference type="Proteomes" id="UP000472266"/>
    </source>
</evidence>
<dbReference type="GO" id="GO:0016020">
    <property type="term" value="C:membrane"/>
    <property type="evidence" value="ECO:0007669"/>
    <property type="project" value="InterPro"/>
</dbReference>
<dbReference type="Pfam" id="PF02487">
    <property type="entry name" value="CLN3"/>
    <property type="match status" value="1"/>
</dbReference>
<keyword evidence="7" id="KW-1185">Reference proteome</keyword>
<keyword evidence="2" id="KW-0812">Transmembrane</keyword>
<protein>
    <submittedName>
        <fullName evidence="6">Uncharacterized protein</fullName>
    </submittedName>
</protein>
<reference evidence="6" key="2">
    <citation type="submission" date="2025-09" db="UniProtKB">
        <authorList>
            <consortium name="Ensembl"/>
        </authorList>
    </citation>
    <scope>IDENTIFICATION</scope>
</reference>
<sequence>MGSMGLEWALWGWNGCYGLEWVLWGWNGFYGAGVGAMGLEWALWGWNGCYGAGMGSMGLEWALWGWGGRYGAGAGPRAGLGSDWPRPQGALPAAVPLAVVYFAEYFINQGVLCPTSPPRAQLLYQAGVFVSRSGFRYLRLRRIWVLMVLQVLSPHNHGRSPTSDPQVTSQPIDHPITHCWPPPAPQLTPSANNDNSGPTSTFSSPISTFSCPVTAPSCPTTPP</sequence>
<feature type="compositionally biased region" description="Polar residues" evidence="5">
    <location>
        <begin position="159"/>
        <end position="171"/>
    </location>
</feature>
<dbReference type="AlphaFoldDB" id="A0A672TZY4"/>
<accession>A0A672TZY4</accession>
<keyword evidence="4" id="KW-0472">Membrane</keyword>
<organism evidence="6 7">
    <name type="scientific">Strigops habroptila</name>
    <name type="common">Kakapo</name>
    <dbReference type="NCBI Taxonomy" id="2489341"/>
    <lineage>
        <taxon>Eukaryota</taxon>
        <taxon>Metazoa</taxon>
        <taxon>Chordata</taxon>
        <taxon>Craniata</taxon>
        <taxon>Vertebrata</taxon>
        <taxon>Euteleostomi</taxon>
        <taxon>Archelosauria</taxon>
        <taxon>Archosauria</taxon>
        <taxon>Dinosauria</taxon>
        <taxon>Saurischia</taxon>
        <taxon>Theropoda</taxon>
        <taxon>Coelurosauria</taxon>
        <taxon>Aves</taxon>
        <taxon>Neognathae</taxon>
        <taxon>Neoaves</taxon>
        <taxon>Telluraves</taxon>
        <taxon>Australaves</taxon>
        <taxon>Psittaciformes</taxon>
        <taxon>Psittacidae</taxon>
        <taxon>Strigops</taxon>
    </lineage>
</organism>
<proteinExistence type="predicted"/>